<dbReference type="PANTHER" id="PTHR33365:SF12">
    <property type="entry name" value="TAT PATHWAY SIGNAL SEQUENCE"/>
    <property type="match status" value="1"/>
</dbReference>
<dbReference type="GO" id="GO:0016020">
    <property type="term" value="C:membrane"/>
    <property type="evidence" value="ECO:0007669"/>
    <property type="project" value="UniProtKB-SubCell"/>
</dbReference>
<dbReference type="GO" id="GO:0016491">
    <property type="term" value="F:oxidoreductase activity"/>
    <property type="evidence" value="ECO:0007669"/>
    <property type="project" value="UniProtKB-KW"/>
</dbReference>
<evidence type="ECO:0000256" key="4">
    <source>
        <dbReference type="ARBA" id="ARBA00023002"/>
    </source>
</evidence>
<evidence type="ECO:0000256" key="6">
    <source>
        <dbReference type="ARBA" id="ARBA00023136"/>
    </source>
</evidence>
<dbReference type="Proteomes" id="UP000241462">
    <property type="component" value="Unassembled WGS sequence"/>
</dbReference>
<keyword evidence="4" id="KW-0560">Oxidoreductase</keyword>
<evidence type="ECO:0000256" key="3">
    <source>
        <dbReference type="ARBA" id="ARBA00022989"/>
    </source>
</evidence>
<proteinExistence type="inferred from homology"/>
<dbReference type="Pfam" id="PF11807">
    <property type="entry name" value="UstYa"/>
    <property type="match status" value="1"/>
</dbReference>
<accession>A0A2T3A247</accession>
<dbReference type="GO" id="GO:0043386">
    <property type="term" value="P:mycotoxin biosynthetic process"/>
    <property type="evidence" value="ECO:0007669"/>
    <property type="project" value="InterPro"/>
</dbReference>
<keyword evidence="5" id="KW-0843">Virulence</keyword>
<evidence type="ECO:0000313" key="9">
    <source>
        <dbReference type="EMBL" id="PSR81474.1"/>
    </source>
</evidence>
<organism evidence="9 10">
    <name type="scientific">Coniella lustricola</name>
    <dbReference type="NCBI Taxonomy" id="2025994"/>
    <lineage>
        <taxon>Eukaryota</taxon>
        <taxon>Fungi</taxon>
        <taxon>Dikarya</taxon>
        <taxon>Ascomycota</taxon>
        <taxon>Pezizomycotina</taxon>
        <taxon>Sordariomycetes</taxon>
        <taxon>Sordariomycetidae</taxon>
        <taxon>Diaporthales</taxon>
        <taxon>Schizoparmaceae</taxon>
        <taxon>Coniella</taxon>
    </lineage>
</organism>
<comment type="subcellular location">
    <subcellularLocation>
        <location evidence="1">Membrane</location>
        <topology evidence="1">Single-pass membrane protein</topology>
    </subcellularLocation>
</comment>
<evidence type="ECO:0000313" key="10">
    <source>
        <dbReference type="Proteomes" id="UP000241462"/>
    </source>
</evidence>
<evidence type="ECO:0000256" key="5">
    <source>
        <dbReference type="ARBA" id="ARBA00023026"/>
    </source>
</evidence>
<keyword evidence="7" id="KW-0325">Glycoprotein</keyword>
<keyword evidence="2" id="KW-0812">Transmembrane</keyword>
<comment type="similarity">
    <text evidence="8">Belongs to the ustYa family.</text>
</comment>
<evidence type="ECO:0000256" key="1">
    <source>
        <dbReference type="ARBA" id="ARBA00004167"/>
    </source>
</evidence>
<protein>
    <submittedName>
        <fullName evidence="9">Uncharacterized protein</fullName>
    </submittedName>
</protein>
<name>A0A2T3A247_9PEZI</name>
<dbReference type="AlphaFoldDB" id="A0A2T3A247"/>
<dbReference type="OrthoDB" id="3687641at2759"/>
<gene>
    <name evidence="9" type="ORF">BD289DRAFT_489379</name>
</gene>
<keyword evidence="10" id="KW-1185">Reference proteome</keyword>
<evidence type="ECO:0000256" key="7">
    <source>
        <dbReference type="ARBA" id="ARBA00023180"/>
    </source>
</evidence>
<reference evidence="9 10" key="1">
    <citation type="journal article" date="2018" name="Mycol. Prog.">
        <title>Coniella lustricola, a new species from submerged detritus.</title>
        <authorList>
            <person name="Raudabaugh D.B."/>
            <person name="Iturriaga T."/>
            <person name="Carver A."/>
            <person name="Mondo S."/>
            <person name="Pangilinan J."/>
            <person name="Lipzen A."/>
            <person name="He G."/>
            <person name="Amirebrahimi M."/>
            <person name="Grigoriev I.V."/>
            <person name="Miller A.N."/>
        </authorList>
    </citation>
    <scope>NUCLEOTIDE SEQUENCE [LARGE SCALE GENOMIC DNA]</scope>
    <source>
        <strain evidence="9 10">B22-T-1</strain>
    </source>
</reference>
<keyword evidence="6" id="KW-0472">Membrane</keyword>
<keyword evidence="3" id="KW-1133">Transmembrane helix</keyword>
<evidence type="ECO:0000256" key="8">
    <source>
        <dbReference type="ARBA" id="ARBA00035112"/>
    </source>
</evidence>
<sequence>MKSLYLWEHQGLPTGHTRSGFREVHINHCVDTLVQALHCSGNVNLITTHWANTKFFSFADTGVDPECIDFSSLTQWHKKNTMDINTWLSTCYDPASCRSQEQANTTRHELGTSTDRQDFLYNLTKE</sequence>
<dbReference type="InterPro" id="IPR021765">
    <property type="entry name" value="UstYa-like"/>
</dbReference>
<dbReference type="PANTHER" id="PTHR33365">
    <property type="entry name" value="YALI0B05434P"/>
    <property type="match status" value="1"/>
</dbReference>
<dbReference type="EMBL" id="KZ678501">
    <property type="protein sequence ID" value="PSR81474.1"/>
    <property type="molecule type" value="Genomic_DNA"/>
</dbReference>
<dbReference type="STRING" id="2025994.A0A2T3A247"/>
<dbReference type="InParanoid" id="A0A2T3A247"/>
<evidence type="ECO:0000256" key="2">
    <source>
        <dbReference type="ARBA" id="ARBA00022692"/>
    </source>
</evidence>